<dbReference type="InterPro" id="IPR002575">
    <property type="entry name" value="Aminoglycoside_PTrfase"/>
</dbReference>
<feature type="domain" description="Aminoglycoside phosphotransferase" evidence="1">
    <location>
        <begin position="3"/>
        <end position="100"/>
    </location>
</feature>
<name>A0A9W6LF97_9ACTN</name>
<dbReference type="Pfam" id="PF01636">
    <property type="entry name" value="APH"/>
    <property type="match status" value="2"/>
</dbReference>
<protein>
    <recommendedName>
        <fullName evidence="1">Aminoglycoside phosphotransferase domain-containing protein</fullName>
    </recommendedName>
</protein>
<evidence type="ECO:0000313" key="3">
    <source>
        <dbReference type="Proteomes" id="UP001144313"/>
    </source>
</evidence>
<evidence type="ECO:0000259" key="1">
    <source>
        <dbReference type="Pfam" id="PF01636"/>
    </source>
</evidence>
<gene>
    <name evidence="2" type="ORF">GALLR39Z86_06950</name>
</gene>
<organism evidence="2 3">
    <name type="scientific">Glycomyces algeriensis</name>
    <dbReference type="NCBI Taxonomy" id="256037"/>
    <lineage>
        <taxon>Bacteria</taxon>
        <taxon>Bacillati</taxon>
        <taxon>Actinomycetota</taxon>
        <taxon>Actinomycetes</taxon>
        <taxon>Glycomycetales</taxon>
        <taxon>Glycomycetaceae</taxon>
        <taxon>Glycomyces</taxon>
    </lineage>
</organism>
<accession>A0A9W6LF97</accession>
<dbReference type="Gene3D" id="3.90.1200.10">
    <property type="match status" value="1"/>
</dbReference>
<sequence>MELLASGRASAVYAIDERTVLRRSGFDIVNEVRLMRYLRERGYPVPEVYAADGREMRMERLHGPTLAHELTTGRVGPAQCAEFIRNLHNELHRIEPPAWLATQARGVDLTGGATGHAVLHLDLHPENILLTDHGPQVIDWTNAAAGDPEIDLAVTWAIFAGIDATPLEPALAADFDRLLELLGNGPSRHALAAAIAFREADGNLDAAELNRLRARAAATTTTPCS</sequence>
<dbReference type="InterPro" id="IPR011009">
    <property type="entry name" value="Kinase-like_dom_sf"/>
</dbReference>
<evidence type="ECO:0000313" key="2">
    <source>
        <dbReference type="EMBL" id="GLI40845.1"/>
    </source>
</evidence>
<dbReference type="RefSeq" id="WP_270116919.1">
    <property type="nucleotide sequence ID" value="NZ_BAAAOL010000009.1"/>
</dbReference>
<dbReference type="PANTHER" id="PTHR21310:SF40">
    <property type="entry name" value="AMINOGLYCOSIDE PHOSPHOTRANSFERASE DOMAIN-CONTAINING PROTEIN-RELATED"/>
    <property type="match status" value="1"/>
</dbReference>
<dbReference type="Proteomes" id="UP001144313">
    <property type="component" value="Unassembled WGS sequence"/>
</dbReference>
<comment type="caution">
    <text evidence="2">The sequence shown here is derived from an EMBL/GenBank/DDBJ whole genome shotgun (WGS) entry which is preliminary data.</text>
</comment>
<dbReference type="AlphaFoldDB" id="A0A9W6LF97"/>
<proteinExistence type="predicted"/>
<feature type="domain" description="Aminoglycoside phosphotransferase" evidence="1">
    <location>
        <begin position="117"/>
        <end position="175"/>
    </location>
</feature>
<keyword evidence="3" id="KW-1185">Reference proteome</keyword>
<dbReference type="InterPro" id="IPR051678">
    <property type="entry name" value="AGP_Transferase"/>
</dbReference>
<dbReference type="PANTHER" id="PTHR21310">
    <property type="entry name" value="AMINOGLYCOSIDE PHOSPHOTRANSFERASE-RELATED-RELATED"/>
    <property type="match status" value="1"/>
</dbReference>
<dbReference type="EMBL" id="BSDT01000001">
    <property type="protein sequence ID" value="GLI40845.1"/>
    <property type="molecule type" value="Genomic_DNA"/>
</dbReference>
<dbReference type="SUPFAM" id="SSF56112">
    <property type="entry name" value="Protein kinase-like (PK-like)"/>
    <property type="match status" value="1"/>
</dbReference>
<reference evidence="2" key="1">
    <citation type="submission" date="2022-12" db="EMBL/GenBank/DDBJ databases">
        <title>Reference genome sequencing for broad-spectrum identification of bacterial and archaeal isolates by mass spectrometry.</title>
        <authorList>
            <person name="Sekiguchi Y."/>
            <person name="Tourlousse D.M."/>
        </authorList>
    </citation>
    <scope>NUCLEOTIDE SEQUENCE</scope>
    <source>
        <strain evidence="2">LLR39Z86</strain>
    </source>
</reference>